<reference evidence="3" key="1">
    <citation type="submission" date="2022-11" db="EMBL/GenBank/DDBJ databases">
        <title>Streptococcus macedonicus and Acinetobacter baumannii: co-inhabitants of the cheese production environment.</title>
        <authorList>
            <person name="Johnson J."/>
        </authorList>
    </citation>
    <scope>NUCLEOTIDE SEQUENCE</scope>
    <source>
        <strain evidence="3">E37</strain>
    </source>
</reference>
<feature type="transmembrane region" description="Helical" evidence="1">
    <location>
        <begin position="120"/>
        <end position="137"/>
    </location>
</feature>
<reference evidence="3" key="3">
    <citation type="submission" date="2022-11" db="EMBL/GenBank/DDBJ databases">
        <authorList>
            <person name="Johnson J.D."/>
        </authorList>
    </citation>
    <scope>NUCLEOTIDE SEQUENCE</scope>
    <source>
        <strain evidence="2">E28</strain>
        <strain evidence="3">E37</strain>
    </source>
</reference>
<reference evidence="5" key="4">
    <citation type="submission" date="2023-07" db="EMBL/GenBank/DDBJ databases">
        <title>Streptococcus macedonicus and Acinetobacter baumannii: co-inhabitants of the cheese production environment.</title>
        <authorList>
            <person name="Johnson J."/>
            <person name="Curtin C."/>
            <person name="Waite-Cusic J."/>
        </authorList>
    </citation>
    <scope>NUCLEOTIDE SEQUENCE [LARGE SCALE GENOMIC DNA]</scope>
    <source>
        <strain evidence="5">E28</strain>
    </source>
</reference>
<evidence type="ECO:0000313" key="2">
    <source>
        <dbReference type="EMBL" id="MCW8677082.1"/>
    </source>
</evidence>
<reference evidence="5" key="2">
    <citation type="submission" date="2022-11" db="EMBL/GenBank/DDBJ databases">
        <title>Streptococcus macedonicus and Acinetobacter baumannii: co-inhabitants of the cheese production environment.</title>
        <authorList>
            <person name="Johnson J."/>
            <person name="Curtin C."/>
            <person name="Waite-Cusic J."/>
        </authorList>
    </citation>
    <scope>NUCLEOTIDE SEQUENCE [LARGE SCALE GENOMIC DNA]</scope>
    <source>
        <strain evidence="5">E28</strain>
    </source>
</reference>
<reference evidence="2" key="5">
    <citation type="submission" date="2024-05" db="EMBL/GenBank/DDBJ databases">
        <title>Streptococcus macedonicus and Acinetobacter baumannii: co-inhabitants of the cheese production environment.</title>
        <authorList>
            <person name="Johnson J."/>
            <person name="Curtin C."/>
            <person name="Waite-Cusic J."/>
        </authorList>
    </citation>
    <scope>NUCLEOTIDE SEQUENCE</scope>
    <source>
        <strain evidence="2">E28</strain>
    </source>
</reference>
<dbReference type="Proteomes" id="UP001156410">
    <property type="component" value="Chromosome"/>
</dbReference>
<dbReference type="AlphaFoldDB" id="A0AA47FDJ4"/>
<dbReference type="EMBL" id="JAPHJC010000002">
    <property type="protein sequence ID" value="MCW8677082.1"/>
    <property type="molecule type" value="Genomic_DNA"/>
</dbReference>
<evidence type="ECO:0000313" key="5">
    <source>
        <dbReference type="Proteomes" id="UP001209889"/>
    </source>
</evidence>
<dbReference type="Proteomes" id="UP001209889">
    <property type="component" value="Unassembled WGS sequence"/>
</dbReference>
<dbReference type="EMBL" id="CP113440">
    <property type="protein sequence ID" value="WAK63913.1"/>
    <property type="molecule type" value="Genomic_DNA"/>
</dbReference>
<feature type="transmembrane region" description="Helical" evidence="1">
    <location>
        <begin position="157"/>
        <end position="175"/>
    </location>
</feature>
<accession>A0AA47FDJ4</accession>
<protein>
    <submittedName>
        <fullName evidence="3">DUF3278 domain-containing protein</fullName>
    </submittedName>
</protein>
<keyword evidence="5" id="KW-1185">Reference proteome</keyword>
<keyword evidence="1" id="KW-1133">Transmembrane helix</keyword>
<proteinExistence type="predicted"/>
<feature type="transmembrane region" description="Helical" evidence="1">
    <location>
        <begin position="74"/>
        <end position="93"/>
    </location>
</feature>
<feature type="transmembrane region" description="Helical" evidence="1">
    <location>
        <begin position="46"/>
        <end position="68"/>
    </location>
</feature>
<organism evidence="3 4">
    <name type="scientific">Streptococcus macedonicus</name>
    <name type="common">Streptococcus gallolyticus macedonicus</name>
    <dbReference type="NCBI Taxonomy" id="59310"/>
    <lineage>
        <taxon>Bacteria</taxon>
        <taxon>Bacillati</taxon>
        <taxon>Bacillota</taxon>
        <taxon>Bacilli</taxon>
        <taxon>Lactobacillales</taxon>
        <taxon>Streptococcaceae</taxon>
        <taxon>Streptococcus</taxon>
    </lineage>
</organism>
<keyword evidence="1" id="KW-0472">Membrane</keyword>
<evidence type="ECO:0000313" key="3">
    <source>
        <dbReference type="EMBL" id="WAK63913.1"/>
    </source>
</evidence>
<sequence>MGILKENHYENKKTSLWLKFIKRFYGINGELDEYREEEVNRIGNKLFIGLFFFELFFSTIILLINQTIATATFLYINLFVLIFVIPIILLVMLTNRDLQTSLEVPKNKVEQTRQKARKKGWLAGGIFALCMLVFNAFSKWQEGENPLELFTNPLELIAIILGGVIFGAAMGSMAASQIDSEKE</sequence>
<evidence type="ECO:0000256" key="1">
    <source>
        <dbReference type="SAM" id="Phobius"/>
    </source>
</evidence>
<dbReference type="RefSeq" id="WP_265643819.1">
    <property type="nucleotide sequence ID" value="NZ_CP113440.1"/>
</dbReference>
<gene>
    <name evidence="3" type="ORF">OQG81_03380</name>
    <name evidence="2" type="ORF">OQH01_00585</name>
</gene>
<name>A0AA47FDJ4_STRMC</name>
<dbReference type="InterPro" id="IPR021697">
    <property type="entry name" value="DUF3278"/>
</dbReference>
<dbReference type="Pfam" id="PF11683">
    <property type="entry name" value="DUF3278"/>
    <property type="match status" value="1"/>
</dbReference>
<evidence type="ECO:0000313" key="4">
    <source>
        <dbReference type="Proteomes" id="UP001156410"/>
    </source>
</evidence>
<keyword evidence="1" id="KW-0812">Transmembrane</keyword>